<feature type="transmembrane region" description="Helical" evidence="11">
    <location>
        <begin position="50"/>
        <end position="73"/>
    </location>
</feature>
<dbReference type="PROSITE" id="PS50109">
    <property type="entry name" value="HIS_KIN"/>
    <property type="match status" value="1"/>
</dbReference>
<comment type="subcellular location">
    <subcellularLocation>
        <location evidence="2">Cell membrane</location>
    </subcellularLocation>
</comment>
<evidence type="ECO:0000313" key="15">
    <source>
        <dbReference type="Proteomes" id="UP001596074"/>
    </source>
</evidence>
<dbReference type="EMBL" id="JBHSON010000137">
    <property type="protein sequence ID" value="MFC5754120.1"/>
    <property type="molecule type" value="Genomic_DNA"/>
</dbReference>
<dbReference type="Pfam" id="PF00512">
    <property type="entry name" value="HisKA"/>
    <property type="match status" value="1"/>
</dbReference>
<keyword evidence="11" id="KW-0472">Membrane</keyword>
<protein>
    <recommendedName>
        <fullName evidence="3">histidine kinase</fullName>
        <ecNumber evidence="3">2.7.13.3</ecNumber>
    </recommendedName>
</protein>
<evidence type="ECO:0000259" key="12">
    <source>
        <dbReference type="PROSITE" id="PS50109"/>
    </source>
</evidence>
<feature type="region of interest" description="Disordered" evidence="10">
    <location>
        <begin position="92"/>
        <end position="127"/>
    </location>
</feature>
<reference evidence="15" key="1">
    <citation type="journal article" date="2019" name="Int. J. Syst. Evol. Microbiol.">
        <title>The Global Catalogue of Microorganisms (GCM) 10K type strain sequencing project: providing services to taxonomists for standard genome sequencing and annotation.</title>
        <authorList>
            <consortium name="The Broad Institute Genomics Platform"/>
            <consortium name="The Broad Institute Genome Sequencing Center for Infectious Disease"/>
            <person name="Wu L."/>
            <person name="Ma J."/>
        </authorList>
    </citation>
    <scope>NUCLEOTIDE SEQUENCE [LARGE SCALE GENOMIC DNA]</scope>
    <source>
        <strain evidence="15">KCTC 42087</strain>
    </source>
</reference>
<keyword evidence="4" id="KW-0597">Phosphoprotein</keyword>
<evidence type="ECO:0000256" key="9">
    <source>
        <dbReference type="ARBA" id="ARBA00023012"/>
    </source>
</evidence>
<evidence type="ECO:0000313" key="14">
    <source>
        <dbReference type="EMBL" id="MFC5754120.1"/>
    </source>
</evidence>
<accession>A0ABW1AHW3</accession>
<keyword evidence="8 11" id="KW-1133">Transmembrane helix</keyword>
<dbReference type="Gene3D" id="1.10.287.130">
    <property type="match status" value="1"/>
</dbReference>
<dbReference type="InterPro" id="IPR050428">
    <property type="entry name" value="TCS_sensor_his_kinase"/>
</dbReference>
<evidence type="ECO:0000256" key="10">
    <source>
        <dbReference type="SAM" id="MobiDB-lite"/>
    </source>
</evidence>
<dbReference type="Pfam" id="PF00672">
    <property type="entry name" value="HAMP"/>
    <property type="match status" value="1"/>
</dbReference>
<name>A0ABW1AHW3_9ACTN</name>
<dbReference type="InterPro" id="IPR036097">
    <property type="entry name" value="HisK_dim/P_sf"/>
</dbReference>
<keyword evidence="6 11" id="KW-0812">Transmembrane</keyword>
<dbReference type="InterPro" id="IPR003660">
    <property type="entry name" value="HAMP_dom"/>
</dbReference>
<dbReference type="PANTHER" id="PTHR45436">
    <property type="entry name" value="SENSOR HISTIDINE KINASE YKOH"/>
    <property type="match status" value="1"/>
</dbReference>
<feature type="domain" description="Histidine kinase" evidence="12">
    <location>
        <begin position="236"/>
        <end position="449"/>
    </location>
</feature>
<dbReference type="Gene3D" id="6.10.340.10">
    <property type="match status" value="1"/>
</dbReference>
<dbReference type="Proteomes" id="UP001596074">
    <property type="component" value="Unassembled WGS sequence"/>
</dbReference>
<evidence type="ECO:0000256" key="8">
    <source>
        <dbReference type="ARBA" id="ARBA00022989"/>
    </source>
</evidence>
<dbReference type="Pfam" id="PF02518">
    <property type="entry name" value="HATPase_c"/>
    <property type="match status" value="1"/>
</dbReference>
<keyword evidence="15" id="KW-1185">Reference proteome</keyword>
<dbReference type="RefSeq" id="WP_378291885.1">
    <property type="nucleotide sequence ID" value="NZ_JBHSON010000137.1"/>
</dbReference>
<dbReference type="SUPFAM" id="SSF47384">
    <property type="entry name" value="Homodimeric domain of signal transducing histidine kinase"/>
    <property type="match status" value="1"/>
</dbReference>
<dbReference type="SMART" id="SM00387">
    <property type="entry name" value="HATPase_c"/>
    <property type="match status" value="1"/>
</dbReference>
<dbReference type="PANTHER" id="PTHR45436:SF5">
    <property type="entry name" value="SENSOR HISTIDINE KINASE TRCS"/>
    <property type="match status" value="1"/>
</dbReference>
<dbReference type="PROSITE" id="PS50885">
    <property type="entry name" value="HAMP"/>
    <property type="match status" value="1"/>
</dbReference>
<dbReference type="SUPFAM" id="SSF55874">
    <property type="entry name" value="ATPase domain of HSP90 chaperone/DNA topoisomerase II/histidine kinase"/>
    <property type="match status" value="1"/>
</dbReference>
<dbReference type="SMART" id="SM00388">
    <property type="entry name" value="HisKA"/>
    <property type="match status" value="1"/>
</dbReference>
<feature type="region of interest" description="Disordered" evidence="10">
    <location>
        <begin position="446"/>
        <end position="472"/>
    </location>
</feature>
<feature type="region of interest" description="Disordered" evidence="10">
    <location>
        <begin position="1"/>
        <end position="28"/>
    </location>
</feature>
<evidence type="ECO:0000256" key="6">
    <source>
        <dbReference type="ARBA" id="ARBA00022692"/>
    </source>
</evidence>
<gene>
    <name evidence="14" type="ORF">ACFPZN_51600</name>
</gene>
<dbReference type="InterPro" id="IPR003594">
    <property type="entry name" value="HATPase_dom"/>
</dbReference>
<organism evidence="14 15">
    <name type="scientific">Actinomadura rugatobispora</name>
    <dbReference type="NCBI Taxonomy" id="1994"/>
    <lineage>
        <taxon>Bacteria</taxon>
        <taxon>Bacillati</taxon>
        <taxon>Actinomycetota</taxon>
        <taxon>Actinomycetes</taxon>
        <taxon>Streptosporangiales</taxon>
        <taxon>Thermomonosporaceae</taxon>
        <taxon>Actinomadura</taxon>
    </lineage>
</organism>
<feature type="domain" description="HAMP" evidence="13">
    <location>
        <begin position="175"/>
        <end position="228"/>
    </location>
</feature>
<evidence type="ECO:0000256" key="5">
    <source>
        <dbReference type="ARBA" id="ARBA00022679"/>
    </source>
</evidence>
<evidence type="ECO:0000259" key="13">
    <source>
        <dbReference type="PROSITE" id="PS50885"/>
    </source>
</evidence>
<sequence length="472" mass="50834">MRSHQPAAREEPPAQERPAAQGRPSARHAARAAARTSRLRLPNRTVRLRLTLLYGALFLVCGTALLAITYVLMDHATADGYIYKGKDNSVNAMVGSPEPPQGYPPVPEGRQSQSGQLEGVDPNPAAEQPMADARTAELLAKRQHEEQMHQLIIQSGIALGIMTVISIGLGWIVAGRILHRLRTITAAARDISATNLHERLALDGPRDELKELGDTFDELLARLESSFLTQRQFIANASHELRTPLARQRTVAQVALSDPGATADTLREAHERVLAAGAQQERLIAALLTLARGQAGLSAREPFDLARLTEEVVIIRQEDAEQRGLRIGTRFSPATAVGDPRLAERLIVNLVDNALRHNVPDGHVRVGTGVRDGRPVLTVVNTGPVVPADAVDRLFRPFERLGAERTRKDGLGLGMPIVRAVADAHDAGITVEPRPGGGLEITVSFQAPDPPAPAHRRAPSLANGAGPARPRA</sequence>
<dbReference type="InterPro" id="IPR003661">
    <property type="entry name" value="HisK_dim/P_dom"/>
</dbReference>
<feature type="compositionally biased region" description="Pro residues" evidence="10">
    <location>
        <begin position="97"/>
        <end position="107"/>
    </location>
</feature>
<comment type="catalytic activity">
    <reaction evidence="1">
        <text>ATP + protein L-histidine = ADP + protein N-phospho-L-histidine.</text>
        <dbReference type="EC" id="2.7.13.3"/>
    </reaction>
</comment>
<proteinExistence type="predicted"/>
<evidence type="ECO:0000256" key="1">
    <source>
        <dbReference type="ARBA" id="ARBA00000085"/>
    </source>
</evidence>
<comment type="caution">
    <text evidence="14">The sequence shown here is derived from an EMBL/GenBank/DDBJ whole genome shotgun (WGS) entry which is preliminary data.</text>
</comment>
<feature type="transmembrane region" description="Helical" evidence="11">
    <location>
        <begin position="151"/>
        <end position="174"/>
    </location>
</feature>
<evidence type="ECO:0000256" key="4">
    <source>
        <dbReference type="ARBA" id="ARBA00022553"/>
    </source>
</evidence>
<dbReference type="InterPro" id="IPR036890">
    <property type="entry name" value="HATPase_C_sf"/>
</dbReference>
<dbReference type="GO" id="GO:0016301">
    <property type="term" value="F:kinase activity"/>
    <property type="evidence" value="ECO:0007669"/>
    <property type="project" value="UniProtKB-KW"/>
</dbReference>
<evidence type="ECO:0000256" key="7">
    <source>
        <dbReference type="ARBA" id="ARBA00022777"/>
    </source>
</evidence>
<dbReference type="InterPro" id="IPR005467">
    <property type="entry name" value="His_kinase_dom"/>
</dbReference>
<evidence type="ECO:0000256" key="3">
    <source>
        <dbReference type="ARBA" id="ARBA00012438"/>
    </source>
</evidence>
<dbReference type="EC" id="2.7.13.3" evidence="3"/>
<dbReference type="Gene3D" id="3.30.565.10">
    <property type="entry name" value="Histidine kinase-like ATPase, C-terminal domain"/>
    <property type="match status" value="1"/>
</dbReference>
<keyword evidence="7 14" id="KW-0418">Kinase</keyword>
<dbReference type="CDD" id="cd06225">
    <property type="entry name" value="HAMP"/>
    <property type="match status" value="1"/>
</dbReference>
<dbReference type="SMART" id="SM00304">
    <property type="entry name" value="HAMP"/>
    <property type="match status" value="1"/>
</dbReference>
<dbReference type="CDD" id="cd00082">
    <property type="entry name" value="HisKA"/>
    <property type="match status" value="1"/>
</dbReference>
<keyword evidence="5" id="KW-0808">Transferase</keyword>
<evidence type="ECO:0000256" key="11">
    <source>
        <dbReference type="SAM" id="Phobius"/>
    </source>
</evidence>
<evidence type="ECO:0000256" key="2">
    <source>
        <dbReference type="ARBA" id="ARBA00004236"/>
    </source>
</evidence>
<keyword evidence="9" id="KW-0902">Two-component regulatory system</keyword>